<organism evidence="2 3">
    <name type="scientific">Musa troglodytarum</name>
    <name type="common">fe'i banana</name>
    <dbReference type="NCBI Taxonomy" id="320322"/>
    <lineage>
        <taxon>Eukaryota</taxon>
        <taxon>Viridiplantae</taxon>
        <taxon>Streptophyta</taxon>
        <taxon>Embryophyta</taxon>
        <taxon>Tracheophyta</taxon>
        <taxon>Spermatophyta</taxon>
        <taxon>Magnoliopsida</taxon>
        <taxon>Liliopsida</taxon>
        <taxon>Zingiberales</taxon>
        <taxon>Musaceae</taxon>
        <taxon>Musa</taxon>
    </lineage>
</organism>
<dbReference type="AlphaFoldDB" id="A0A9E7GGC0"/>
<evidence type="ECO:0000313" key="2">
    <source>
        <dbReference type="EMBL" id="URE11484.1"/>
    </source>
</evidence>
<accession>A0A9E7GGC0</accession>
<gene>
    <name evidence="2" type="ORF">MUK42_37791</name>
</gene>
<dbReference type="Proteomes" id="UP001055439">
    <property type="component" value="Chromosome 6"/>
</dbReference>
<keyword evidence="3" id="KW-1185">Reference proteome</keyword>
<evidence type="ECO:0000313" key="3">
    <source>
        <dbReference type="Proteomes" id="UP001055439"/>
    </source>
</evidence>
<reference evidence="2" key="1">
    <citation type="submission" date="2022-05" db="EMBL/GenBank/DDBJ databases">
        <title>The Musa troglodytarum L. genome provides insights into the mechanism of non-climacteric behaviour and enrichment of carotenoids.</title>
        <authorList>
            <person name="Wang J."/>
        </authorList>
    </citation>
    <scope>NUCLEOTIDE SEQUENCE</scope>
    <source>
        <tissue evidence="2">Leaf</tissue>
    </source>
</reference>
<proteinExistence type="predicted"/>
<name>A0A9E7GGC0_9LILI</name>
<feature type="region of interest" description="Disordered" evidence="1">
    <location>
        <begin position="1"/>
        <end position="23"/>
    </location>
</feature>
<evidence type="ECO:0000256" key="1">
    <source>
        <dbReference type="SAM" id="MobiDB-lite"/>
    </source>
</evidence>
<protein>
    <submittedName>
        <fullName evidence="2">Uncharacterized protein</fullName>
    </submittedName>
</protein>
<sequence>MRCERCTPGGGKPSFQEILTSDSIPPRKPVSLHQSVGVGLIPSNLVVSEAAPFGRGGTAPVISVFDASRGTIKISKEMLSMDSGTIHAHCYRNI</sequence>
<dbReference type="EMBL" id="CP097508">
    <property type="protein sequence ID" value="URE11484.1"/>
    <property type="molecule type" value="Genomic_DNA"/>
</dbReference>